<evidence type="ECO:0000313" key="4">
    <source>
        <dbReference type="Proteomes" id="UP000320390"/>
    </source>
</evidence>
<feature type="compositionally biased region" description="Low complexity" evidence="1">
    <location>
        <begin position="104"/>
        <end position="133"/>
    </location>
</feature>
<dbReference type="CDD" id="cd00060">
    <property type="entry name" value="FHA"/>
    <property type="match status" value="1"/>
</dbReference>
<keyword evidence="2" id="KW-1133">Transmembrane helix</keyword>
<dbReference type="Gene3D" id="2.60.200.20">
    <property type="match status" value="1"/>
</dbReference>
<dbReference type="InterPro" id="IPR008984">
    <property type="entry name" value="SMAD_FHA_dom_sf"/>
</dbReference>
<evidence type="ECO:0000256" key="1">
    <source>
        <dbReference type="SAM" id="MobiDB-lite"/>
    </source>
</evidence>
<dbReference type="Proteomes" id="UP000320390">
    <property type="component" value="Chromosome"/>
</dbReference>
<proteinExistence type="predicted"/>
<protein>
    <recommendedName>
        <fullName evidence="5">FHA domain-containing protein</fullName>
    </recommendedName>
</protein>
<organism evidence="3 4">
    <name type="scientific">Saltatorellus ferox</name>
    <dbReference type="NCBI Taxonomy" id="2528018"/>
    <lineage>
        <taxon>Bacteria</taxon>
        <taxon>Pseudomonadati</taxon>
        <taxon>Planctomycetota</taxon>
        <taxon>Planctomycetia</taxon>
        <taxon>Planctomycetia incertae sedis</taxon>
        <taxon>Saltatorellus</taxon>
    </lineage>
</organism>
<name>A0A518EQ63_9BACT</name>
<feature type="region of interest" description="Disordered" evidence="1">
    <location>
        <begin position="104"/>
        <end position="143"/>
    </location>
</feature>
<evidence type="ECO:0000313" key="3">
    <source>
        <dbReference type="EMBL" id="QDV06218.1"/>
    </source>
</evidence>
<reference evidence="3 4" key="1">
    <citation type="submission" date="2019-02" db="EMBL/GenBank/DDBJ databases">
        <title>Deep-cultivation of Planctomycetes and their phenomic and genomic characterization uncovers novel biology.</title>
        <authorList>
            <person name="Wiegand S."/>
            <person name="Jogler M."/>
            <person name="Boedeker C."/>
            <person name="Pinto D."/>
            <person name="Vollmers J."/>
            <person name="Rivas-Marin E."/>
            <person name="Kohn T."/>
            <person name="Peeters S.H."/>
            <person name="Heuer A."/>
            <person name="Rast P."/>
            <person name="Oberbeckmann S."/>
            <person name="Bunk B."/>
            <person name="Jeske O."/>
            <person name="Meyerdierks A."/>
            <person name="Storesund J.E."/>
            <person name="Kallscheuer N."/>
            <person name="Luecker S."/>
            <person name="Lage O.M."/>
            <person name="Pohl T."/>
            <person name="Merkel B.J."/>
            <person name="Hornburger P."/>
            <person name="Mueller R.-W."/>
            <person name="Bruemmer F."/>
            <person name="Labrenz M."/>
            <person name="Spormann A.M."/>
            <person name="Op den Camp H."/>
            <person name="Overmann J."/>
            <person name="Amann R."/>
            <person name="Jetten M.S.M."/>
            <person name="Mascher T."/>
            <person name="Medema M.H."/>
            <person name="Devos D.P."/>
            <person name="Kaster A.-K."/>
            <person name="Ovreas L."/>
            <person name="Rohde M."/>
            <person name="Galperin M.Y."/>
            <person name="Jogler C."/>
        </authorList>
    </citation>
    <scope>NUCLEOTIDE SEQUENCE [LARGE SCALE GENOMIC DNA]</scope>
    <source>
        <strain evidence="3 4">Poly30</strain>
    </source>
</reference>
<sequence length="455" mass="49875">MGGMARLILEEGGEIRRFKLSQGKLTFGSGDKATLTLASEDVAALHGQIEMGDDGAVLRVAKGVMPPKIGGRPVQGAHVFKEGEVVSIGSSRLSVEYDEGEGPAGAAGAVAARPTGRTGARATGRTGAARSGGQVERKRPKAQRSGIPGWLTAVLVLAVIGGLGYAILGKTADSMGNNFDFDVRFSQYERVKDEDPGAARKQLIEIQKQELTPAQEAKVENEFLLLGDRLASLDDAARNAEASNYLKMRIFDYAEKFDVNEDRSYARLFVKRAEKFMKDYPTHPDLARVERLMRRAKIAAVESEPAVFRDLEVEVKGFTGAKPMDFPTAFAAIDRFIAETNDTEAIAQAEQLRAETRQAELEFFEAQLDLAAIVYDRSKYPDKFDPSRAVADMIVIITSVENPEFKADAARRITGITEIDASFLRGYKRQRPDTWDEMMKVPALLEFAKANGLEE</sequence>
<feature type="transmembrane region" description="Helical" evidence="2">
    <location>
        <begin position="147"/>
        <end position="168"/>
    </location>
</feature>
<dbReference type="AlphaFoldDB" id="A0A518EQ63"/>
<dbReference type="SUPFAM" id="SSF49879">
    <property type="entry name" value="SMAD/FHA domain"/>
    <property type="match status" value="1"/>
</dbReference>
<evidence type="ECO:0000256" key="2">
    <source>
        <dbReference type="SAM" id="Phobius"/>
    </source>
</evidence>
<gene>
    <name evidence="3" type="ORF">Poly30_17250</name>
</gene>
<accession>A0A518EQ63</accession>
<keyword evidence="4" id="KW-1185">Reference proteome</keyword>
<keyword evidence="2" id="KW-0472">Membrane</keyword>
<keyword evidence="2" id="KW-0812">Transmembrane</keyword>
<dbReference type="EMBL" id="CP036434">
    <property type="protein sequence ID" value="QDV06218.1"/>
    <property type="molecule type" value="Genomic_DNA"/>
</dbReference>
<evidence type="ECO:0008006" key="5">
    <source>
        <dbReference type="Google" id="ProtNLM"/>
    </source>
</evidence>